<dbReference type="InterPro" id="IPR011032">
    <property type="entry name" value="GroES-like_sf"/>
</dbReference>
<dbReference type="InterPro" id="IPR036291">
    <property type="entry name" value="NAD(P)-bd_dom_sf"/>
</dbReference>
<evidence type="ECO:0000313" key="4">
    <source>
        <dbReference type="Proteomes" id="UP000051783"/>
    </source>
</evidence>
<accession>A0A0R2MGB1</accession>
<dbReference type="SUPFAM" id="SSF50129">
    <property type="entry name" value="GroES-like"/>
    <property type="match status" value="1"/>
</dbReference>
<protein>
    <submittedName>
        <fullName evidence="3">Oxidoreductase</fullName>
    </submittedName>
</protein>
<feature type="domain" description="Enoyl reductase (ER)" evidence="2">
    <location>
        <begin position="10"/>
        <end position="272"/>
    </location>
</feature>
<dbReference type="InterPro" id="IPR051603">
    <property type="entry name" value="Zinc-ADH_QOR/CCCR"/>
</dbReference>
<sequence length="304" mass="32499">MLAYGYRKFGGPAVFETITQPVLEPANNQITIETLAVNLNDQDRRERLGTGTDLVLPTIPGHDVVGKVLKVGPGVTGLDIGTLVAAHAQHTYAEQVTLDSDLAVTVPNDVTPAQAASLITPGITAYKAVRYFADVQKDQTVIVQGAGSMVGMLTIQLAQRLGANVIAIAPSHFTDKLTALGVEQVVAPDRQNPVHVLADRGDVIINVSHDNTNGKDDLAMAKFNATIASFATHLPATSKSIRFQVLHPTNVISDQATLQMLFKLLRTGQLTVDIAQQLPFTLDGFIQGHTLLDEPYSGQLIVAK</sequence>
<dbReference type="EMBL" id="JQCL01000057">
    <property type="protein sequence ID" value="KRO10845.1"/>
    <property type="molecule type" value="Genomic_DNA"/>
</dbReference>
<dbReference type="PANTHER" id="PTHR44154">
    <property type="entry name" value="QUINONE OXIDOREDUCTASE"/>
    <property type="match status" value="1"/>
</dbReference>
<keyword evidence="1" id="KW-0521">NADP</keyword>
<keyword evidence="4" id="KW-1185">Reference proteome</keyword>
<dbReference type="PANTHER" id="PTHR44154:SF1">
    <property type="entry name" value="QUINONE OXIDOREDUCTASE"/>
    <property type="match status" value="1"/>
</dbReference>
<reference evidence="3 4" key="1">
    <citation type="journal article" date="2015" name="Genome Announc.">
        <title>Expanding the biotechnology potential of lactobacilli through comparative genomics of 213 strains and associated genera.</title>
        <authorList>
            <person name="Sun Z."/>
            <person name="Harris H.M."/>
            <person name="McCann A."/>
            <person name="Guo C."/>
            <person name="Argimon S."/>
            <person name="Zhang W."/>
            <person name="Yang X."/>
            <person name="Jeffery I.B."/>
            <person name="Cooney J.C."/>
            <person name="Kagawa T.F."/>
            <person name="Liu W."/>
            <person name="Song Y."/>
            <person name="Salvetti E."/>
            <person name="Wrobel A."/>
            <person name="Rasinkangas P."/>
            <person name="Parkhill J."/>
            <person name="Rea M.C."/>
            <person name="O'Sullivan O."/>
            <person name="Ritari J."/>
            <person name="Douillard F.P."/>
            <person name="Paul Ross R."/>
            <person name="Yang R."/>
            <person name="Briner A.E."/>
            <person name="Felis G.E."/>
            <person name="de Vos W.M."/>
            <person name="Barrangou R."/>
            <person name="Klaenhammer T.R."/>
            <person name="Caufield P.W."/>
            <person name="Cui Y."/>
            <person name="Zhang H."/>
            <person name="O'Toole P.W."/>
        </authorList>
    </citation>
    <scope>NUCLEOTIDE SEQUENCE [LARGE SCALE GENOMIC DNA]</scope>
    <source>
        <strain evidence="3 4">LMG 26013</strain>
    </source>
</reference>
<dbReference type="GO" id="GO:0016491">
    <property type="term" value="F:oxidoreductase activity"/>
    <property type="evidence" value="ECO:0007669"/>
    <property type="project" value="InterPro"/>
</dbReference>
<dbReference type="CDD" id="cd05289">
    <property type="entry name" value="MDR_like_2"/>
    <property type="match status" value="1"/>
</dbReference>
<evidence type="ECO:0000259" key="2">
    <source>
        <dbReference type="SMART" id="SM00829"/>
    </source>
</evidence>
<name>A0A0R2MGB1_9LACO</name>
<dbReference type="OrthoDB" id="9792162at2"/>
<dbReference type="Pfam" id="PF08240">
    <property type="entry name" value="ADH_N"/>
    <property type="match status" value="1"/>
</dbReference>
<dbReference type="PATRIC" id="fig|942150.3.peg.2641"/>
<comment type="caution">
    <text evidence="3">The sequence shown here is derived from an EMBL/GenBank/DDBJ whole genome shotgun (WGS) entry which is preliminary data.</text>
</comment>
<dbReference type="AlphaFoldDB" id="A0A0R2MGB1"/>
<organism evidence="3 4">
    <name type="scientific">Lactiplantibacillus xiangfangensis</name>
    <dbReference type="NCBI Taxonomy" id="942150"/>
    <lineage>
        <taxon>Bacteria</taxon>
        <taxon>Bacillati</taxon>
        <taxon>Bacillota</taxon>
        <taxon>Bacilli</taxon>
        <taxon>Lactobacillales</taxon>
        <taxon>Lactobacillaceae</taxon>
        <taxon>Lactiplantibacillus</taxon>
    </lineage>
</organism>
<gene>
    <name evidence="3" type="ORF">IV64_GL002533</name>
</gene>
<dbReference type="Proteomes" id="UP000051783">
    <property type="component" value="Unassembled WGS sequence"/>
</dbReference>
<proteinExistence type="predicted"/>
<dbReference type="InterPro" id="IPR013149">
    <property type="entry name" value="ADH-like_C"/>
</dbReference>
<dbReference type="Pfam" id="PF00107">
    <property type="entry name" value="ADH_zinc_N"/>
    <property type="match status" value="1"/>
</dbReference>
<dbReference type="Gene3D" id="3.40.50.720">
    <property type="entry name" value="NAD(P)-binding Rossmann-like Domain"/>
    <property type="match status" value="1"/>
</dbReference>
<dbReference type="InterPro" id="IPR013154">
    <property type="entry name" value="ADH-like_N"/>
</dbReference>
<dbReference type="RefSeq" id="WP_057706234.1">
    <property type="nucleotide sequence ID" value="NZ_JQCL01000057.1"/>
</dbReference>
<evidence type="ECO:0000313" key="3">
    <source>
        <dbReference type="EMBL" id="KRO10845.1"/>
    </source>
</evidence>
<dbReference type="Gene3D" id="3.90.180.10">
    <property type="entry name" value="Medium-chain alcohol dehydrogenases, catalytic domain"/>
    <property type="match status" value="1"/>
</dbReference>
<dbReference type="InterPro" id="IPR020843">
    <property type="entry name" value="ER"/>
</dbReference>
<evidence type="ECO:0000256" key="1">
    <source>
        <dbReference type="ARBA" id="ARBA00022857"/>
    </source>
</evidence>
<dbReference type="SMART" id="SM00829">
    <property type="entry name" value="PKS_ER"/>
    <property type="match status" value="1"/>
</dbReference>
<dbReference type="STRING" id="942150.IV64_GL002533"/>
<dbReference type="SUPFAM" id="SSF51735">
    <property type="entry name" value="NAD(P)-binding Rossmann-fold domains"/>
    <property type="match status" value="1"/>
</dbReference>